<feature type="domain" description="DUF397" evidence="1">
    <location>
        <begin position="2"/>
        <end position="54"/>
    </location>
</feature>
<dbReference type="Pfam" id="PF04149">
    <property type="entry name" value="DUF397"/>
    <property type="match status" value="1"/>
</dbReference>
<protein>
    <recommendedName>
        <fullName evidence="1">DUF397 domain-containing protein</fullName>
    </recommendedName>
</protein>
<comment type="caution">
    <text evidence="2">The sequence shown here is derived from an EMBL/GenBank/DDBJ whole genome shotgun (WGS) entry which is preliminary data.</text>
</comment>
<evidence type="ECO:0000313" key="3">
    <source>
        <dbReference type="Proteomes" id="UP000646244"/>
    </source>
</evidence>
<dbReference type="AlphaFoldDB" id="A0A918U070"/>
<name>A0A918U070_STRCJ</name>
<proteinExistence type="predicted"/>
<evidence type="ECO:0000313" key="2">
    <source>
        <dbReference type="EMBL" id="GHC70042.1"/>
    </source>
</evidence>
<dbReference type="InterPro" id="IPR007278">
    <property type="entry name" value="DUF397"/>
</dbReference>
<sequence>MAVWQKSSYCSEGNACLNVAAAGNGTVRLRESEAPGAVLTLKRAALHGLIRALKAEGNRNRP</sequence>
<reference evidence="2" key="1">
    <citation type="journal article" date="2014" name="Int. J. Syst. Evol. Microbiol.">
        <title>Complete genome sequence of Corynebacterium casei LMG S-19264T (=DSM 44701T), isolated from a smear-ripened cheese.</title>
        <authorList>
            <consortium name="US DOE Joint Genome Institute (JGI-PGF)"/>
            <person name="Walter F."/>
            <person name="Albersmeier A."/>
            <person name="Kalinowski J."/>
            <person name="Ruckert C."/>
        </authorList>
    </citation>
    <scope>NUCLEOTIDE SEQUENCE</scope>
    <source>
        <strain evidence="2">JCM 4633</strain>
    </source>
</reference>
<evidence type="ECO:0000259" key="1">
    <source>
        <dbReference type="Pfam" id="PF04149"/>
    </source>
</evidence>
<gene>
    <name evidence="2" type="ORF">GCM10010507_55940</name>
</gene>
<accession>A0A918U070</accession>
<dbReference type="EMBL" id="BMVB01000029">
    <property type="protein sequence ID" value="GHC70042.1"/>
    <property type="molecule type" value="Genomic_DNA"/>
</dbReference>
<reference evidence="2" key="2">
    <citation type="submission" date="2020-09" db="EMBL/GenBank/DDBJ databases">
        <authorList>
            <person name="Sun Q."/>
            <person name="Ohkuma M."/>
        </authorList>
    </citation>
    <scope>NUCLEOTIDE SEQUENCE</scope>
    <source>
        <strain evidence="2">JCM 4633</strain>
    </source>
</reference>
<organism evidence="2 3">
    <name type="scientific">Streptomyces cinnamoneus</name>
    <name type="common">Streptoverticillium cinnamoneum</name>
    <dbReference type="NCBI Taxonomy" id="53446"/>
    <lineage>
        <taxon>Bacteria</taxon>
        <taxon>Bacillati</taxon>
        <taxon>Actinomycetota</taxon>
        <taxon>Actinomycetes</taxon>
        <taxon>Kitasatosporales</taxon>
        <taxon>Streptomycetaceae</taxon>
        <taxon>Streptomyces</taxon>
        <taxon>Streptomyces cinnamoneus group</taxon>
    </lineage>
</organism>
<dbReference type="Proteomes" id="UP000646244">
    <property type="component" value="Unassembled WGS sequence"/>
</dbReference>